<evidence type="ECO:0008006" key="9">
    <source>
        <dbReference type="Google" id="ProtNLM"/>
    </source>
</evidence>
<organism evidence="7 8">
    <name type="scientific">Clonostachys byssicola</name>
    <dbReference type="NCBI Taxonomy" id="160290"/>
    <lineage>
        <taxon>Eukaryota</taxon>
        <taxon>Fungi</taxon>
        <taxon>Dikarya</taxon>
        <taxon>Ascomycota</taxon>
        <taxon>Pezizomycotina</taxon>
        <taxon>Sordariomycetes</taxon>
        <taxon>Hypocreomycetidae</taxon>
        <taxon>Hypocreales</taxon>
        <taxon>Bionectriaceae</taxon>
        <taxon>Clonostachys</taxon>
    </lineage>
</organism>
<keyword evidence="8" id="KW-1185">Reference proteome</keyword>
<reference evidence="7 8" key="2">
    <citation type="submission" date="2021-10" db="EMBL/GenBank/DDBJ databases">
        <authorList>
            <person name="Piombo E."/>
        </authorList>
    </citation>
    <scope>NUCLEOTIDE SEQUENCE [LARGE SCALE GENOMIC DNA]</scope>
</reference>
<dbReference type="EMBL" id="CABFNO020001476">
    <property type="protein sequence ID" value="CAG9991069.1"/>
    <property type="molecule type" value="Genomic_DNA"/>
</dbReference>
<protein>
    <recommendedName>
        <fullName evidence="9">DUF676 domain-containing protein</fullName>
    </recommendedName>
</protein>
<dbReference type="Proteomes" id="UP000754883">
    <property type="component" value="Unassembled WGS sequence"/>
</dbReference>
<dbReference type="PANTHER" id="PTHR48182">
    <property type="entry name" value="PROTEIN SERAC1"/>
    <property type="match status" value="1"/>
</dbReference>
<evidence type="ECO:0000256" key="5">
    <source>
        <dbReference type="ARBA" id="ARBA00023128"/>
    </source>
</evidence>
<evidence type="ECO:0000256" key="6">
    <source>
        <dbReference type="ARBA" id="ARBA00023136"/>
    </source>
</evidence>
<accession>A0A9N9ULY4</accession>
<reference evidence="8" key="1">
    <citation type="submission" date="2019-06" db="EMBL/GenBank/DDBJ databases">
        <authorList>
            <person name="Broberg M."/>
        </authorList>
    </citation>
    <scope>NUCLEOTIDE SEQUENCE [LARGE SCALE GENOMIC DNA]</scope>
</reference>
<dbReference type="InterPro" id="IPR052374">
    <property type="entry name" value="SERAC1"/>
</dbReference>
<evidence type="ECO:0000256" key="3">
    <source>
        <dbReference type="ARBA" id="ARBA00004370"/>
    </source>
</evidence>
<dbReference type="SUPFAM" id="SSF53474">
    <property type="entry name" value="alpha/beta-Hydrolases"/>
    <property type="match status" value="1"/>
</dbReference>
<comment type="subcellular location">
    <subcellularLocation>
        <location evidence="2">Endoplasmic reticulum</location>
    </subcellularLocation>
    <subcellularLocation>
        <location evidence="3">Membrane</location>
    </subcellularLocation>
    <subcellularLocation>
        <location evidence="1">Mitochondrion</location>
    </subcellularLocation>
</comment>
<keyword evidence="5" id="KW-0496">Mitochondrion</keyword>
<dbReference type="AlphaFoldDB" id="A0A9N9ULY4"/>
<comment type="caution">
    <text evidence="7">The sequence shown here is derived from an EMBL/GenBank/DDBJ whole genome shotgun (WGS) entry which is preliminary data.</text>
</comment>
<proteinExistence type="predicted"/>
<evidence type="ECO:0000256" key="4">
    <source>
        <dbReference type="ARBA" id="ARBA00022824"/>
    </source>
</evidence>
<evidence type="ECO:0000313" key="8">
    <source>
        <dbReference type="Proteomes" id="UP000754883"/>
    </source>
</evidence>
<name>A0A9N9ULY4_9HYPO</name>
<dbReference type="InterPro" id="IPR029058">
    <property type="entry name" value="AB_hydrolase_fold"/>
</dbReference>
<dbReference type="GO" id="GO:0016020">
    <property type="term" value="C:membrane"/>
    <property type="evidence" value="ECO:0007669"/>
    <property type="project" value="UniProtKB-SubCell"/>
</dbReference>
<evidence type="ECO:0000313" key="7">
    <source>
        <dbReference type="EMBL" id="CAG9991069.1"/>
    </source>
</evidence>
<gene>
    <name evidence="7" type="ORF">CBYS24578_00007295</name>
</gene>
<sequence>MSILLDPKKPNVDIVLVHGVNVWGKEKHAADTWTCDTPDGRVHWVRDFLPIYEETSRARVLAHEYDASAVWGTGPRAVGAEADRLLDWLHVQRKGCAARPIIFLAHSLGGLLVKAALVRAKRSSGKSSTIWYFTTGIMFFGTPHRGVDSNVHGKVANLFQTLNADRPDTNFLTAMDAYAPEIDRLYDRFSEMYGRYQIVTVYETKPHKIKPLGVIVPRNSAVLGLPDGHETRIALDRDHTNICKFASDREHEFQAVFANFVLLCQEATTAFKTPGEPEPVPVIPVINNYPPEPLEPEASMSFEQALLEARAFLNSKRTGSALRTVDEEIRKRQSSTNGSAMNLVPQITLVMPVLSSLVKLGLTFGAYLMPTLKSTISMIVGGLDDIETDQEQIYHLTRLSLSIMSDGVRDSKRIKKKLEKHLSSELGDSAQKTEAQRLITGLDAYTQLWTREIRNRQPQMEEAYRRVQETEDFKSEFERAQDESEESFLEWLVLLIPRLLVWLQALIIEMGVFLGRSLSSLWT</sequence>
<evidence type="ECO:0000256" key="1">
    <source>
        <dbReference type="ARBA" id="ARBA00004173"/>
    </source>
</evidence>
<keyword evidence="4" id="KW-0256">Endoplasmic reticulum</keyword>
<dbReference type="OrthoDB" id="5086500at2759"/>
<dbReference type="GO" id="GO:0005739">
    <property type="term" value="C:mitochondrion"/>
    <property type="evidence" value="ECO:0007669"/>
    <property type="project" value="UniProtKB-SubCell"/>
</dbReference>
<dbReference type="PANTHER" id="PTHR48182:SF2">
    <property type="entry name" value="PROTEIN SERAC1"/>
    <property type="match status" value="1"/>
</dbReference>
<dbReference type="GO" id="GO:0005783">
    <property type="term" value="C:endoplasmic reticulum"/>
    <property type="evidence" value="ECO:0007669"/>
    <property type="project" value="UniProtKB-SubCell"/>
</dbReference>
<keyword evidence="6" id="KW-0472">Membrane</keyword>
<evidence type="ECO:0000256" key="2">
    <source>
        <dbReference type="ARBA" id="ARBA00004240"/>
    </source>
</evidence>
<dbReference type="Gene3D" id="3.40.50.1820">
    <property type="entry name" value="alpha/beta hydrolase"/>
    <property type="match status" value="1"/>
</dbReference>